<dbReference type="SUPFAM" id="SSF53335">
    <property type="entry name" value="S-adenosyl-L-methionine-dependent methyltransferases"/>
    <property type="match status" value="1"/>
</dbReference>
<keyword evidence="7" id="KW-1185">Reference proteome</keyword>
<accession>A0A1B9B7W1</accession>
<keyword evidence="2" id="KW-0808">Transferase</keyword>
<gene>
    <name evidence="6" type="ORF">A8F95_18515</name>
</gene>
<feature type="domain" description="DNA methylase N-4/N-6" evidence="5">
    <location>
        <begin position="35"/>
        <end position="240"/>
    </location>
</feature>
<evidence type="ECO:0000313" key="7">
    <source>
        <dbReference type="Proteomes" id="UP000092578"/>
    </source>
</evidence>
<dbReference type="AlphaFoldDB" id="A0A1B9B7W1"/>
<dbReference type="Pfam" id="PF01555">
    <property type="entry name" value="N6_N4_Mtase"/>
    <property type="match status" value="1"/>
</dbReference>
<comment type="caution">
    <text evidence="6">The sequence shown here is derived from an EMBL/GenBank/DDBJ whole genome shotgun (WGS) entry which is preliminary data.</text>
</comment>
<dbReference type="EMBL" id="MAYT01000002">
    <property type="protein sequence ID" value="OCA92132.1"/>
    <property type="molecule type" value="Genomic_DNA"/>
</dbReference>
<dbReference type="GO" id="GO:0009307">
    <property type="term" value="P:DNA restriction-modification system"/>
    <property type="evidence" value="ECO:0007669"/>
    <property type="project" value="UniProtKB-KW"/>
</dbReference>
<dbReference type="Gene3D" id="3.40.50.150">
    <property type="entry name" value="Vaccinia Virus protein VP39"/>
    <property type="match status" value="1"/>
</dbReference>
<reference evidence="7" key="1">
    <citation type="submission" date="2016-05" db="EMBL/GenBank/DDBJ databases">
        <authorList>
            <person name="Liu B."/>
            <person name="Wang J."/>
            <person name="Zhu Y."/>
            <person name="Liu G."/>
            <person name="Chen Q."/>
            <person name="Chen Z."/>
            <person name="Lan J."/>
            <person name="Che J."/>
            <person name="Ge C."/>
            <person name="Shi H."/>
            <person name="Pan Z."/>
            <person name="Liu X."/>
        </authorList>
    </citation>
    <scope>NUCLEOTIDE SEQUENCE [LARGE SCALE GENOMIC DNA]</scope>
    <source>
        <strain evidence="7">FJAT-27215</strain>
    </source>
</reference>
<dbReference type="InterPro" id="IPR002941">
    <property type="entry name" value="DNA_methylase_N4/N6"/>
</dbReference>
<name>A0A1B9B7W1_9BACI</name>
<dbReference type="Proteomes" id="UP000092578">
    <property type="component" value="Unassembled WGS sequence"/>
</dbReference>
<dbReference type="GO" id="GO:0003677">
    <property type="term" value="F:DNA binding"/>
    <property type="evidence" value="ECO:0007669"/>
    <property type="project" value="InterPro"/>
</dbReference>
<dbReference type="GO" id="GO:0032259">
    <property type="term" value="P:methylation"/>
    <property type="evidence" value="ECO:0007669"/>
    <property type="project" value="UniProtKB-KW"/>
</dbReference>
<proteinExistence type="predicted"/>
<dbReference type="InterPro" id="IPR029063">
    <property type="entry name" value="SAM-dependent_MTases_sf"/>
</dbReference>
<dbReference type="InterPro" id="IPR002295">
    <property type="entry name" value="N4/N6-MTase_EcoPI_Mod-like"/>
</dbReference>
<keyword evidence="1" id="KW-0489">Methyltransferase</keyword>
<sequence>MIFEPNKIKENGLFYGDNLYIMQGLINIGYKEKFDMIYFDGPFNSGWVFSVFNKRLDERIIDPWNEAATIKNFYHSDIYRSNYRERIATARELLNEKGILVFHTSQKEGHYLKVILDEIFGPNRFLGEVVWKFADNAVYKKSQFGLNHESLFFYAKTDHYFKKKDVSYSSVWDDVGQYEHLGEEDTFYATQKPEKLMERILEMTTSEGDLVGDFYCGSGSLSFTAEKMNRRWLASDNSRLAIQTAASRIGTLGVDVTVHQLVEEFNRTYLQGNEYTKKTKIPFSLNELQGLKNELGNTPVTVQAYEYTPEIDLLENQHITFQLIMPSITPEGIDATAPAIVPRPVPLVTESGCELIIDNPLNWILYHIVHGEIEENQYVFDFAVLQQRAHGVDLKVMGNWIDRMKEYSEYYLLTDIFGYIYKVTKQKEVQYER</sequence>
<organism evidence="6 7">
    <name type="scientific">Pseudobacillus wudalianchiensis</name>
    <dbReference type="NCBI Taxonomy" id="1743143"/>
    <lineage>
        <taxon>Bacteria</taxon>
        <taxon>Bacillati</taxon>
        <taxon>Bacillota</taxon>
        <taxon>Bacilli</taxon>
        <taxon>Bacillales</taxon>
        <taxon>Bacillaceae</taxon>
        <taxon>Pseudobacillus</taxon>
    </lineage>
</organism>
<evidence type="ECO:0000256" key="1">
    <source>
        <dbReference type="ARBA" id="ARBA00022603"/>
    </source>
</evidence>
<keyword evidence="4" id="KW-0680">Restriction system</keyword>
<evidence type="ECO:0000256" key="4">
    <source>
        <dbReference type="ARBA" id="ARBA00022747"/>
    </source>
</evidence>
<protein>
    <recommendedName>
        <fullName evidence="5">DNA methylase N-4/N-6 domain-containing protein</fullName>
    </recommendedName>
</protein>
<evidence type="ECO:0000259" key="5">
    <source>
        <dbReference type="Pfam" id="PF01555"/>
    </source>
</evidence>
<dbReference type="GO" id="GO:0008170">
    <property type="term" value="F:N-methyltransferase activity"/>
    <property type="evidence" value="ECO:0007669"/>
    <property type="project" value="InterPro"/>
</dbReference>
<evidence type="ECO:0000313" key="6">
    <source>
        <dbReference type="EMBL" id="OCA92132.1"/>
    </source>
</evidence>
<evidence type="ECO:0000256" key="2">
    <source>
        <dbReference type="ARBA" id="ARBA00022679"/>
    </source>
</evidence>
<dbReference type="PRINTS" id="PR00506">
    <property type="entry name" value="D21N6MTFRASE"/>
</dbReference>
<keyword evidence="3" id="KW-0949">S-adenosyl-L-methionine</keyword>
<evidence type="ECO:0000256" key="3">
    <source>
        <dbReference type="ARBA" id="ARBA00022691"/>
    </source>
</evidence>